<dbReference type="GO" id="GO:1902758">
    <property type="term" value="P:bis(molybdopterin guanine dinucleotide)molybdenum biosynthetic process"/>
    <property type="evidence" value="ECO:0007669"/>
    <property type="project" value="TreeGrafter"/>
</dbReference>
<feature type="binding site" evidence="8">
    <location>
        <begin position="8"/>
        <end position="10"/>
    </location>
    <ligand>
        <name>GTP</name>
        <dbReference type="ChEBI" id="CHEBI:37565"/>
    </ligand>
</feature>
<dbReference type="GO" id="GO:0005525">
    <property type="term" value="F:GTP binding"/>
    <property type="evidence" value="ECO:0007669"/>
    <property type="project" value="UniProtKB-UniRule"/>
</dbReference>
<dbReference type="Proteomes" id="UP000553766">
    <property type="component" value="Unassembled WGS sequence"/>
</dbReference>
<protein>
    <recommendedName>
        <fullName evidence="8">Molybdenum cofactor guanylyltransferase</fullName>
        <shortName evidence="8">MoCo guanylyltransferase</shortName>
        <ecNumber evidence="8">2.7.7.77</ecNumber>
    </recommendedName>
    <alternativeName>
        <fullName evidence="8">GTP:molybdopterin guanylyltransferase</fullName>
    </alternativeName>
    <alternativeName>
        <fullName evidence="8">Mo-MPT guanylyltransferase</fullName>
    </alternativeName>
    <alternativeName>
        <fullName evidence="8">Molybdopterin guanylyltransferase</fullName>
    </alternativeName>
    <alternativeName>
        <fullName evidence="8">Molybdopterin-guanine dinucleotide synthase</fullName>
        <shortName evidence="8">MGD synthase</shortName>
    </alternativeName>
</protein>
<dbReference type="SUPFAM" id="SSF53448">
    <property type="entry name" value="Nucleotide-diphospho-sugar transferases"/>
    <property type="match status" value="1"/>
</dbReference>
<evidence type="ECO:0000259" key="9">
    <source>
        <dbReference type="Pfam" id="PF12804"/>
    </source>
</evidence>
<evidence type="ECO:0000256" key="1">
    <source>
        <dbReference type="ARBA" id="ARBA00022490"/>
    </source>
</evidence>
<evidence type="ECO:0000256" key="5">
    <source>
        <dbReference type="ARBA" id="ARBA00022842"/>
    </source>
</evidence>
<comment type="similarity">
    <text evidence="8">Belongs to the MobA family.</text>
</comment>
<dbReference type="GO" id="GO:0005737">
    <property type="term" value="C:cytoplasm"/>
    <property type="evidence" value="ECO:0007669"/>
    <property type="project" value="UniProtKB-SubCell"/>
</dbReference>
<keyword evidence="7 8" id="KW-0501">Molybdenum cofactor biosynthesis</keyword>
<dbReference type="PANTHER" id="PTHR19136:SF81">
    <property type="entry name" value="MOLYBDENUM COFACTOR GUANYLYLTRANSFERASE"/>
    <property type="match status" value="1"/>
</dbReference>
<evidence type="ECO:0000256" key="4">
    <source>
        <dbReference type="ARBA" id="ARBA00022741"/>
    </source>
</evidence>
<comment type="caution">
    <text evidence="10">The sequence shown here is derived from an EMBL/GenBank/DDBJ whole genome shotgun (WGS) entry which is preliminary data.</text>
</comment>
<dbReference type="HAMAP" id="MF_00316">
    <property type="entry name" value="MobA"/>
    <property type="match status" value="1"/>
</dbReference>
<dbReference type="EC" id="2.7.7.77" evidence="8"/>
<evidence type="ECO:0000256" key="7">
    <source>
        <dbReference type="ARBA" id="ARBA00023150"/>
    </source>
</evidence>
<dbReference type="Pfam" id="PF12804">
    <property type="entry name" value="NTP_transf_3"/>
    <property type="match status" value="1"/>
</dbReference>
<comment type="cofactor">
    <cofactor evidence="8">
        <name>Mg(2+)</name>
        <dbReference type="ChEBI" id="CHEBI:18420"/>
    </cofactor>
</comment>
<organism evidence="10 11">
    <name type="scientific">Rubricella aquisinus</name>
    <dbReference type="NCBI Taxonomy" id="2028108"/>
    <lineage>
        <taxon>Bacteria</taxon>
        <taxon>Pseudomonadati</taxon>
        <taxon>Pseudomonadota</taxon>
        <taxon>Alphaproteobacteria</taxon>
        <taxon>Rhodobacterales</taxon>
        <taxon>Paracoccaceae</taxon>
        <taxon>Rubricella</taxon>
    </lineage>
</organism>
<keyword evidence="10" id="KW-0548">Nucleotidyltransferase</keyword>
<dbReference type="GO" id="GO:0046872">
    <property type="term" value="F:metal ion binding"/>
    <property type="evidence" value="ECO:0007669"/>
    <property type="project" value="UniProtKB-KW"/>
</dbReference>
<dbReference type="EMBL" id="JACIJS010000003">
    <property type="protein sequence ID" value="MBB5515016.1"/>
    <property type="molecule type" value="Genomic_DNA"/>
</dbReference>
<dbReference type="InterPro" id="IPR029044">
    <property type="entry name" value="Nucleotide-diphossugar_trans"/>
</dbReference>
<proteinExistence type="inferred from homology"/>
<evidence type="ECO:0000256" key="8">
    <source>
        <dbReference type="HAMAP-Rule" id="MF_00316"/>
    </source>
</evidence>
<dbReference type="RefSeq" id="WP_184009213.1">
    <property type="nucleotide sequence ID" value="NZ_JACIJS010000003.1"/>
</dbReference>
<keyword evidence="1 8" id="KW-0963">Cytoplasm</keyword>
<evidence type="ECO:0000256" key="6">
    <source>
        <dbReference type="ARBA" id="ARBA00023134"/>
    </source>
</evidence>
<dbReference type="NCBIfam" id="TIGR02665">
    <property type="entry name" value="molyb_mobA"/>
    <property type="match status" value="1"/>
</dbReference>
<evidence type="ECO:0000313" key="11">
    <source>
        <dbReference type="Proteomes" id="UP000553766"/>
    </source>
</evidence>
<evidence type="ECO:0000256" key="3">
    <source>
        <dbReference type="ARBA" id="ARBA00022723"/>
    </source>
</evidence>
<dbReference type="Gene3D" id="3.90.550.10">
    <property type="entry name" value="Spore Coat Polysaccharide Biosynthesis Protein SpsA, Chain A"/>
    <property type="match status" value="1"/>
</dbReference>
<comment type="catalytic activity">
    <reaction evidence="8">
        <text>Mo-molybdopterin + GTP + H(+) = Mo-molybdopterin guanine dinucleotide + diphosphate</text>
        <dbReference type="Rhea" id="RHEA:34243"/>
        <dbReference type="ChEBI" id="CHEBI:15378"/>
        <dbReference type="ChEBI" id="CHEBI:33019"/>
        <dbReference type="ChEBI" id="CHEBI:37565"/>
        <dbReference type="ChEBI" id="CHEBI:71302"/>
        <dbReference type="ChEBI" id="CHEBI:71310"/>
        <dbReference type="EC" id="2.7.7.77"/>
    </reaction>
</comment>
<feature type="binding site" evidence="8">
    <location>
        <position position="21"/>
    </location>
    <ligand>
        <name>GTP</name>
        <dbReference type="ChEBI" id="CHEBI:37565"/>
    </ligand>
</feature>
<dbReference type="PANTHER" id="PTHR19136">
    <property type="entry name" value="MOLYBDENUM COFACTOR GUANYLYLTRANSFERASE"/>
    <property type="match status" value="1"/>
</dbReference>
<dbReference type="CDD" id="cd02503">
    <property type="entry name" value="MobA"/>
    <property type="match status" value="1"/>
</dbReference>
<keyword evidence="4 8" id="KW-0547">Nucleotide-binding</keyword>
<dbReference type="GO" id="GO:0061603">
    <property type="term" value="F:molybdenum cofactor guanylyltransferase activity"/>
    <property type="evidence" value="ECO:0007669"/>
    <property type="project" value="UniProtKB-EC"/>
</dbReference>
<keyword evidence="3 8" id="KW-0479">Metal-binding</keyword>
<name>A0A840WZD2_9RHOB</name>
<keyword evidence="5 8" id="KW-0460">Magnesium</keyword>
<keyword evidence="11" id="KW-1185">Reference proteome</keyword>
<feature type="domain" description="MobA-like NTP transferase" evidence="9">
    <location>
        <begin position="5"/>
        <end position="161"/>
    </location>
</feature>
<reference evidence="10 11" key="1">
    <citation type="submission" date="2020-08" db="EMBL/GenBank/DDBJ databases">
        <title>Genomic Encyclopedia of Type Strains, Phase IV (KMG-IV): sequencing the most valuable type-strain genomes for metagenomic binning, comparative biology and taxonomic classification.</title>
        <authorList>
            <person name="Goeker M."/>
        </authorList>
    </citation>
    <scope>NUCLEOTIDE SEQUENCE [LARGE SCALE GENOMIC DNA]</scope>
    <source>
        <strain evidence="10 11">DSM 103377</strain>
    </source>
</reference>
<comment type="domain">
    <text evidence="8">The N-terminal domain determines nucleotide recognition and specific binding, while the C-terminal domain determines the specific binding to the target protein.</text>
</comment>
<accession>A0A840WZD2</accession>
<sequence>MTLPAVILAGGRGTRMGGVDKALLPLGDGVVLDHLMTRLRPQVGRIAINANGDAARFDRFDLPVLPDDLEDAGPLAGVCAAMRWAAGAGADYVVTVAGDTPFIPTHMVTALRLGRESTDAPIAICEAFSSTGRRLHPTCALWSTALADQLADALAQGTRKLGLWAEEAGALRVAFHLDPDPFFNINTEADLLRARAFL</sequence>
<feature type="binding site" evidence="8">
    <location>
        <position position="99"/>
    </location>
    <ligand>
        <name>Mg(2+)</name>
        <dbReference type="ChEBI" id="CHEBI:18420"/>
    </ligand>
</feature>
<comment type="subcellular location">
    <subcellularLocation>
        <location evidence="8">Cytoplasm</location>
    </subcellularLocation>
</comment>
<evidence type="ECO:0000313" key="10">
    <source>
        <dbReference type="EMBL" id="MBB5515016.1"/>
    </source>
</evidence>
<comment type="subunit">
    <text evidence="8">Monomer.</text>
</comment>
<evidence type="ECO:0000256" key="2">
    <source>
        <dbReference type="ARBA" id="ARBA00022679"/>
    </source>
</evidence>
<feature type="binding site" evidence="8">
    <location>
        <position position="67"/>
    </location>
    <ligand>
        <name>GTP</name>
        <dbReference type="ChEBI" id="CHEBI:37565"/>
    </ligand>
</feature>
<comment type="function">
    <text evidence="8">Transfers a GMP moiety from GTP to Mo-molybdopterin (Mo-MPT) cofactor (Moco or molybdenum cofactor) to form Mo-molybdopterin guanine dinucleotide (Mo-MGD) cofactor.</text>
</comment>
<feature type="binding site" evidence="8">
    <location>
        <position position="49"/>
    </location>
    <ligand>
        <name>GTP</name>
        <dbReference type="ChEBI" id="CHEBI:37565"/>
    </ligand>
</feature>
<dbReference type="AlphaFoldDB" id="A0A840WZD2"/>
<feature type="binding site" evidence="8">
    <location>
        <position position="99"/>
    </location>
    <ligand>
        <name>GTP</name>
        <dbReference type="ChEBI" id="CHEBI:37565"/>
    </ligand>
</feature>
<gene>
    <name evidence="8" type="primary">mobA</name>
    <name evidence="10" type="ORF">FHS89_001026</name>
</gene>
<dbReference type="InterPro" id="IPR025877">
    <property type="entry name" value="MobA-like_NTP_Trfase"/>
</dbReference>
<keyword evidence="6 8" id="KW-0342">GTP-binding</keyword>
<dbReference type="InterPro" id="IPR013482">
    <property type="entry name" value="Molybde_CF_guanTrfase"/>
</dbReference>
<keyword evidence="2 8" id="KW-0808">Transferase</keyword>